<dbReference type="InterPro" id="IPR011006">
    <property type="entry name" value="CheY-like_superfamily"/>
</dbReference>
<sequence length="47" mass="5307">MNPTPIIALTASVVDDDIQKCFDAGMDAYVPKPVRREKLLHEMSNYL</sequence>
<protein>
    <submittedName>
        <fullName evidence="5">CheY-like receiver</fullName>
    </submittedName>
</protein>
<dbReference type="PROSITE" id="PS50110">
    <property type="entry name" value="RESPONSE_REGULATORY"/>
    <property type="match status" value="1"/>
</dbReference>
<dbReference type="InterPro" id="IPR001789">
    <property type="entry name" value="Sig_transdc_resp-reg_receiver"/>
</dbReference>
<gene>
    <name evidence="5" type="ORF">JCM19239_2384</name>
</gene>
<dbReference type="Gene3D" id="3.40.50.2300">
    <property type="match status" value="1"/>
</dbReference>
<evidence type="ECO:0000313" key="6">
    <source>
        <dbReference type="Proteomes" id="UP000029223"/>
    </source>
</evidence>
<comment type="caution">
    <text evidence="3">Lacks conserved residue(s) required for the propagation of feature annotation.</text>
</comment>
<organism evidence="5 6">
    <name type="scientific">Vibrio variabilis</name>
    <dbReference type="NCBI Taxonomy" id="990271"/>
    <lineage>
        <taxon>Bacteria</taxon>
        <taxon>Pseudomonadati</taxon>
        <taxon>Pseudomonadota</taxon>
        <taxon>Gammaproteobacteria</taxon>
        <taxon>Vibrionales</taxon>
        <taxon>Vibrionaceae</taxon>
        <taxon>Vibrio</taxon>
    </lineage>
</organism>
<evidence type="ECO:0000256" key="3">
    <source>
        <dbReference type="PROSITE-ProRule" id="PRU00169"/>
    </source>
</evidence>
<dbReference type="PANTHER" id="PTHR45339">
    <property type="entry name" value="HYBRID SIGNAL TRANSDUCTION HISTIDINE KINASE J"/>
    <property type="match status" value="1"/>
</dbReference>
<feature type="domain" description="Response regulatory" evidence="4">
    <location>
        <begin position="1"/>
        <end position="47"/>
    </location>
</feature>
<keyword evidence="1" id="KW-0597">Phosphoprotein</keyword>
<reference evidence="6" key="1">
    <citation type="submission" date="2014-09" db="EMBL/GenBank/DDBJ databases">
        <title>Vibrio variabilis JCM 19239. (C206) whole genome shotgun sequence.</title>
        <authorList>
            <person name="Sawabe T."/>
            <person name="Meirelles P."/>
            <person name="Nakanishi M."/>
            <person name="Sayaka M."/>
            <person name="Hattori M."/>
            <person name="Ohkuma M."/>
        </authorList>
    </citation>
    <scope>NUCLEOTIDE SEQUENCE [LARGE SCALE GENOMIC DNA]</scope>
    <source>
        <strain evidence="6">JCM 19239</strain>
    </source>
</reference>
<comment type="caution">
    <text evidence="5">The sequence shown here is derived from an EMBL/GenBank/DDBJ whole genome shotgun (WGS) entry which is preliminary data.</text>
</comment>
<keyword evidence="2" id="KW-0902">Two-component regulatory system</keyword>
<dbReference type="Pfam" id="PF00072">
    <property type="entry name" value="Response_reg"/>
    <property type="match status" value="1"/>
</dbReference>
<proteinExistence type="predicted"/>
<dbReference type="Proteomes" id="UP000029223">
    <property type="component" value="Unassembled WGS sequence"/>
</dbReference>
<dbReference type="EMBL" id="BBMS01000056">
    <property type="protein sequence ID" value="GAL29049.1"/>
    <property type="molecule type" value="Genomic_DNA"/>
</dbReference>
<name>A0ABQ0JJW4_9VIBR</name>
<dbReference type="SUPFAM" id="SSF52172">
    <property type="entry name" value="CheY-like"/>
    <property type="match status" value="1"/>
</dbReference>
<accession>A0ABQ0JJW4</accession>
<evidence type="ECO:0000256" key="2">
    <source>
        <dbReference type="ARBA" id="ARBA00023012"/>
    </source>
</evidence>
<evidence type="ECO:0000256" key="1">
    <source>
        <dbReference type="ARBA" id="ARBA00022553"/>
    </source>
</evidence>
<evidence type="ECO:0000313" key="5">
    <source>
        <dbReference type="EMBL" id="GAL29049.1"/>
    </source>
</evidence>
<keyword evidence="6" id="KW-1185">Reference proteome</keyword>
<evidence type="ECO:0000259" key="4">
    <source>
        <dbReference type="PROSITE" id="PS50110"/>
    </source>
</evidence>
<dbReference type="PANTHER" id="PTHR45339:SF1">
    <property type="entry name" value="HYBRID SIGNAL TRANSDUCTION HISTIDINE KINASE J"/>
    <property type="match status" value="1"/>
</dbReference>